<dbReference type="FunFam" id="2.40.420.20:FF:000006">
    <property type="entry name" value="RND family efflux transporter MFP subunit"/>
    <property type="match status" value="1"/>
</dbReference>
<feature type="domain" description="CzcB-like barrel-sandwich hybrid" evidence="6">
    <location>
        <begin position="75"/>
        <end position="218"/>
    </location>
</feature>
<proteinExistence type="inferred from homology"/>
<keyword evidence="9" id="KW-1185">Reference proteome</keyword>
<organism evidence="8 9">
    <name type="scientific">Nitrobacter vulgaris</name>
    <dbReference type="NCBI Taxonomy" id="29421"/>
    <lineage>
        <taxon>Bacteria</taxon>
        <taxon>Pseudomonadati</taxon>
        <taxon>Pseudomonadota</taxon>
        <taxon>Alphaproteobacteria</taxon>
        <taxon>Hyphomicrobiales</taxon>
        <taxon>Nitrobacteraceae</taxon>
        <taxon>Nitrobacter</taxon>
    </lineage>
</organism>
<dbReference type="InterPro" id="IPR058648">
    <property type="entry name" value="HH_CzcB-like"/>
</dbReference>
<dbReference type="InterPro" id="IPR051909">
    <property type="entry name" value="MFP_Cation_Efflux"/>
</dbReference>
<evidence type="ECO:0000256" key="3">
    <source>
        <dbReference type="SAM" id="SignalP"/>
    </source>
</evidence>
<dbReference type="STRING" id="29421.B2M20_16950"/>
<evidence type="ECO:0000313" key="8">
    <source>
        <dbReference type="EMBL" id="OPH81590.1"/>
    </source>
</evidence>
<evidence type="ECO:0000259" key="5">
    <source>
        <dbReference type="Pfam" id="PF25954"/>
    </source>
</evidence>
<dbReference type="Pfam" id="PF25893">
    <property type="entry name" value="HH_CzcB"/>
    <property type="match status" value="1"/>
</dbReference>
<feature type="domain" description="CusB-like beta-barrel" evidence="5">
    <location>
        <begin position="233"/>
        <end position="304"/>
    </location>
</feature>
<dbReference type="Pfam" id="PF25975">
    <property type="entry name" value="CzcB_C"/>
    <property type="match status" value="1"/>
</dbReference>
<gene>
    <name evidence="8" type="ORF">B2M20_16950</name>
</gene>
<dbReference type="SUPFAM" id="SSF111369">
    <property type="entry name" value="HlyD-like secretion proteins"/>
    <property type="match status" value="1"/>
</dbReference>
<dbReference type="Gene3D" id="2.40.30.170">
    <property type="match status" value="1"/>
</dbReference>
<feature type="domain" description="CzcB-like alpha-helical hairpin" evidence="4">
    <location>
        <begin position="113"/>
        <end position="172"/>
    </location>
</feature>
<keyword evidence="2" id="KW-0813">Transport</keyword>
<dbReference type="InterPro" id="IPR058647">
    <property type="entry name" value="BSH_CzcB-like"/>
</dbReference>
<feature type="chain" id="PRO_5012663386" evidence="3">
    <location>
        <begin position="22"/>
        <end position="386"/>
    </location>
</feature>
<dbReference type="Gene3D" id="2.40.50.100">
    <property type="match status" value="1"/>
</dbReference>
<dbReference type="InterPro" id="IPR006143">
    <property type="entry name" value="RND_pump_MFP"/>
</dbReference>
<evidence type="ECO:0000313" key="9">
    <source>
        <dbReference type="Proteomes" id="UP000189940"/>
    </source>
</evidence>
<accession>A0A1V4HVL1</accession>
<evidence type="ECO:0000256" key="1">
    <source>
        <dbReference type="ARBA" id="ARBA00009477"/>
    </source>
</evidence>
<sequence length="386" mass="41471">MVRIWLLAAVLVLGAAFPLAAHGEKPGGEKHDELVVTVSEKQVDAGKFAVSEVQGGMLGKRIAVPGSIVPSGDHIARVAVRLLGTVAELRKRLGDTVRAGEVVAVIESREVADAKSEYLAARLVFDLQQTLFNRSTRLFEGKILSENDFLRARTTFEDARVKIEIARQKLFALSLTAEQIEALPQQPVETLRLQELRAPIAGRIAERRVELGSLVGREGQESELYVIVNLDVVWAELAVPSSDLASVHEGQKINIAAGIGGEPSPATIMFVSPLLDKDTRAARVVASVDNTALKWRPGSFITAEIPMDVTSAAVTVPKTALQSFKGDTVVFVRTAKGFEARKVSIGRQDGRLAEVTAGLSAGECIAVANTFTLRADLGKAEAEHED</sequence>
<dbReference type="RefSeq" id="WP_079448202.1">
    <property type="nucleotide sequence ID" value="NZ_MWPQ01000058.1"/>
</dbReference>
<reference evidence="8 9" key="1">
    <citation type="submission" date="2017-02" db="EMBL/GenBank/DDBJ databases">
        <title>Genome sequence of the nitrite-oxidizing bacterium Nitrobacter vulgaris strain Ab1.</title>
        <authorList>
            <person name="Mellbye B.L."/>
            <person name="Davis E.W."/>
            <person name="Spieck E."/>
            <person name="Chang J.H."/>
            <person name="Bottomley P.J."/>
            <person name="Sayavedra-Soto L.A."/>
        </authorList>
    </citation>
    <scope>NUCLEOTIDE SEQUENCE [LARGE SCALE GENOMIC DNA]</scope>
    <source>
        <strain evidence="8 9">Ab1</strain>
    </source>
</reference>
<dbReference type="Proteomes" id="UP000189940">
    <property type="component" value="Unassembled WGS sequence"/>
</dbReference>
<comment type="similarity">
    <text evidence="1">Belongs to the membrane fusion protein (MFP) (TC 8.A.1) family.</text>
</comment>
<evidence type="ECO:0000259" key="7">
    <source>
        <dbReference type="Pfam" id="PF25975"/>
    </source>
</evidence>
<dbReference type="Pfam" id="PF25954">
    <property type="entry name" value="Beta-barrel_RND_2"/>
    <property type="match status" value="1"/>
</dbReference>
<dbReference type="GO" id="GO:0046914">
    <property type="term" value="F:transition metal ion binding"/>
    <property type="evidence" value="ECO:0007669"/>
    <property type="project" value="TreeGrafter"/>
</dbReference>
<name>A0A1V4HVL1_NITVU</name>
<dbReference type="Pfam" id="PF25973">
    <property type="entry name" value="BSH_CzcB"/>
    <property type="match status" value="1"/>
</dbReference>
<feature type="signal peptide" evidence="3">
    <location>
        <begin position="1"/>
        <end position="21"/>
    </location>
</feature>
<evidence type="ECO:0000256" key="2">
    <source>
        <dbReference type="ARBA" id="ARBA00022448"/>
    </source>
</evidence>
<protein>
    <submittedName>
        <fullName evidence="8">Efflux transporter periplasmic adaptor subunit</fullName>
    </submittedName>
</protein>
<dbReference type="NCBIfam" id="TIGR01730">
    <property type="entry name" value="RND_mfp"/>
    <property type="match status" value="1"/>
</dbReference>
<dbReference type="OrthoDB" id="9774837at2"/>
<dbReference type="PANTHER" id="PTHR30097">
    <property type="entry name" value="CATION EFFLUX SYSTEM PROTEIN CUSB"/>
    <property type="match status" value="1"/>
</dbReference>
<dbReference type="PANTHER" id="PTHR30097:SF4">
    <property type="entry name" value="SLR6042 PROTEIN"/>
    <property type="match status" value="1"/>
</dbReference>
<evidence type="ECO:0000259" key="6">
    <source>
        <dbReference type="Pfam" id="PF25973"/>
    </source>
</evidence>
<dbReference type="GO" id="GO:0015679">
    <property type="term" value="P:plasma membrane copper ion transport"/>
    <property type="evidence" value="ECO:0007669"/>
    <property type="project" value="TreeGrafter"/>
</dbReference>
<feature type="domain" description="CzcB-like C-terminal circularly permuted SH3-like" evidence="7">
    <location>
        <begin position="314"/>
        <end position="374"/>
    </location>
</feature>
<dbReference type="InterPro" id="IPR058792">
    <property type="entry name" value="Beta-barrel_RND_2"/>
</dbReference>
<dbReference type="GO" id="GO:0060003">
    <property type="term" value="P:copper ion export"/>
    <property type="evidence" value="ECO:0007669"/>
    <property type="project" value="TreeGrafter"/>
</dbReference>
<dbReference type="AlphaFoldDB" id="A0A1V4HVL1"/>
<dbReference type="GO" id="GO:0030288">
    <property type="term" value="C:outer membrane-bounded periplasmic space"/>
    <property type="evidence" value="ECO:0007669"/>
    <property type="project" value="TreeGrafter"/>
</dbReference>
<dbReference type="GO" id="GO:0016020">
    <property type="term" value="C:membrane"/>
    <property type="evidence" value="ECO:0007669"/>
    <property type="project" value="InterPro"/>
</dbReference>
<dbReference type="InterPro" id="IPR058649">
    <property type="entry name" value="CzcB_C"/>
</dbReference>
<comment type="caution">
    <text evidence="8">The sequence shown here is derived from an EMBL/GenBank/DDBJ whole genome shotgun (WGS) entry which is preliminary data.</text>
</comment>
<dbReference type="Gene3D" id="2.40.420.20">
    <property type="match status" value="1"/>
</dbReference>
<keyword evidence="3" id="KW-0732">Signal</keyword>
<evidence type="ECO:0000259" key="4">
    <source>
        <dbReference type="Pfam" id="PF25893"/>
    </source>
</evidence>
<dbReference type="EMBL" id="MWPQ01000058">
    <property type="protein sequence ID" value="OPH81590.1"/>
    <property type="molecule type" value="Genomic_DNA"/>
</dbReference>
<dbReference type="GO" id="GO:0022857">
    <property type="term" value="F:transmembrane transporter activity"/>
    <property type="evidence" value="ECO:0007669"/>
    <property type="project" value="InterPro"/>
</dbReference>